<organism evidence="2 3">
    <name type="scientific">Dickeya lacustris</name>
    <dbReference type="NCBI Taxonomy" id="2259638"/>
    <lineage>
        <taxon>Bacteria</taxon>
        <taxon>Pseudomonadati</taxon>
        <taxon>Pseudomonadota</taxon>
        <taxon>Gammaproteobacteria</taxon>
        <taxon>Enterobacterales</taxon>
        <taxon>Pectobacteriaceae</taxon>
        <taxon>Dickeya</taxon>
    </lineage>
</organism>
<evidence type="ECO:0000313" key="2">
    <source>
        <dbReference type="EMBL" id="WFN55986.1"/>
    </source>
</evidence>
<gene>
    <name evidence="2" type="ORF">O1Q98_01240</name>
</gene>
<keyword evidence="3" id="KW-1185">Reference proteome</keyword>
<feature type="region of interest" description="Disordered" evidence="1">
    <location>
        <begin position="226"/>
        <end position="260"/>
    </location>
</feature>
<name>A0ABY8G7P8_9GAMM</name>
<sequence>MLTTDKSDELAVMREFAELMKATLSVYGKDSSKPVIRLYWNAVGTFDIALIRQALSQWITDPDQGQFAPKPADIIRNIQNIIGRPSWIGANEAWAIALPAQDEANTVVWTAEIAEAWRVASPIMTGGDRVGARMAFISVYERLINTAKAAGVLPVWTVSEGWNKETLPGAVQHAVNAGLLPAPEADKYLSPPASLPPPKVEPEKQARMLEKIQAFSGVLLDLKRQREEQKRHEWEERKAQLNEALEQRHQAADHSQLMNP</sequence>
<dbReference type="Proteomes" id="UP001219630">
    <property type="component" value="Chromosome"/>
</dbReference>
<evidence type="ECO:0000256" key="1">
    <source>
        <dbReference type="SAM" id="MobiDB-lite"/>
    </source>
</evidence>
<accession>A0ABY8G7P8</accession>
<reference evidence="2 3" key="1">
    <citation type="submission" date="2022-12" db="EMBL/GenBank/DDBJ databases">
        <title>Complete genome sequencing of Dickeya lacustris type strain LMG30899.</title>
        <authorList>
            <person name="Dobhal S."/>
            <person name="Arizala D."/>
            <person name="Arif M."/>
        </authorList>
    </citation>
    <scope>NUCLEOTIDE SEQUENCE [LARGE SCALE GENOMIC DNA]</scope>
    <source>
        <strain evidence="2 3">LMG30899</strain>
    </source>
</reference>
<dbReference type="RefSeq" id="WP_125259426.1">
    <property type="nucleotide sequence ID" value="NZ_CP114280.1"/>
</dbReference>
<feature type="compositionally biased region" description="Basic and acidic residues" evidence="1">
    <location>
        <begin position="226"/>
        <end position="252"/>
    </location>
</feature>
<proteinExistence type="predicted"/>
<protein>
    <submittedName>
        <fullName evidence="2">Uncharacterized protein</fullName>
    </submittedName>
</protein>
<dbReference type="EMBL" id="CP114280">
    <property type="protein sequence ID" value="WFN55986.1"/>
    <property type="molecule type" value="Genomic_DNA"/>
</dbReference>
<evidence type="ECO:0000313" key="3">
    <source>
        <dbReference type="Proteomes" id="UP001219630"/>
    </source>
</evidence>